<dbReference type="InterPro" id="IPR007577">
    <property type="entry name" value="GlycoTrfase_DXD_sugar-bd_CS"/>
</dbReference>
<dbReference type="PANTHER" id="PTHR12042">
    <property type="entry name" value="LACTOSYLCERAMIDE 4-ALPHA-GALACTOSYLTRANSFERASE ALPHA- 1,4-GALACTOSYLTRANSFERASE"/>
    <property type="match status" value="1"/>
</dbReference>
<feature type="compositionally biased region" description="Low complexity" evidence="2">
    <location>
        <begin position="7"/>
        <end position="20"/>
    </location>
</feature>
<dbReference type="SUPFAM" id="SSF53448">
    <property type="entry name" value="Nucleotide-diphospho-sugar transferases"/>
    <property type="match status" value="1"/>
</dbReference>
<proteinExistence type="inferred from homology"/>
<dbReference type="InterPro" id="IPR029044">
    <property type="entry name" value="Nucleotide-diphossugar_trans"/>
</dbReference>
<dbReference type="PANTHER" id="PTHR12042:SF21">
    <property type="entry name" value="ALPHA1,4-GALACTOSYLTRANSFERASE 1-RELATED"/>
    <property type="match status" value="1"/>
</dbReference>
<dbReference type="EMBL" id="LN483142">
    <property type="protein sequence ID" value="CED83239.1"/>
    <property type="molecule type" value="Genomic_DNA"/>
</dbReference>
<sequence length="518" mass="59880">MLSRLGSYFPSFSSTESSSSGYGHDRIYDHDHDHDEYDIRDPHGSSTASSSVPPNSFFRRLAAIPGSRSVSPTLHPYRGTLSRKSKKSRGSWRSALFAGWGPNRLTALRLTVLLGMAVWYVFRYRWEIQVEFSMYNKPWIESEILSLENPPTADLAETCFSPSALDAQANLRPTVQPSTWNYSSIYSHTPSVIQLQSTLALTHPDDCFDYASLIQPSLLAKRKHLTYHTYWRGDLLPFGERQEWTIKSFLATQPLDRSTFILWSNVDLVELNPRVAQLAKLYGKNLKVKKIDIKQMAKGTMLEGRMDLLGGAIKDQRAWVDGDLVRLLVLWTHGGVWADMDMIFLRDLHVLTEDEWVTQWDCYNKPYRSLNGALLHFHRQSPFLCSLFHIMARSPPPRPKSTDWGSHLYLKAHRRLLSQGIVPFQVLPWCFADPRNCREDKRVPDPFKKDPGWYAGLMWNKGGKEKLKKHLDWSKDKGVFVLHLHNQWQKDFPPNGWVRQLLLEPMDKRLKDRISESR</sequence>
<organism evidence="3">
    <name type="scientific">Phaffia rhodozyma</name>
    <name type="common">Yeast</name>
    <name type="synonym">Xanthophyllomyces dendrorhous</name>
    <dbReference type="NCBI Taxonomy" id="264483"/>
    <lineage>
        <taxon>Eukaryota</taxon>
        <taxon>Fungi</taxon>
        <taxon>Dikarya</taxon>
        <taxon>Basidiomycota</taxon>
        <taxon>Agaricomycotina</taxon>
        <taxon>Tremellomycetes</taxon>
        <taxon>Cystofilobasidiales</taxon>
        <taxon>Mrakiaceae</taxon>
        <taxon>Phaffia</taxon>
    </lineage>
</organism>
<keyword evidence="3" id="KW-0808">Transferase</keyword>
<evidence type="ECO:0000256" key="1">
    <source>
        <dbReference type="ARBA" id="ARBA00009003"/>
    </source>
</evidence>
<dbReference type="InterPro" id="IPR051981">
    <property type="entry name" value="Glycosyltransf_32"/>
</dbReference>
<dbReference type="GO" id="GO:0016020">
    <property type="term" value="C:membrane"/>
    <property type="evidence" value="ECO:0007669"/>
    <property type="project" value="GOC"/>
</dbReference>
<evidence type="ECO:0000313" key="3">
    <source>
        <dbReference type="EMBL" id="CED83239.1"/>
    </source>
</evidence>
<comment type="similarity">
    <text evidence="1">Belongs to the glycosyltransferase 32 family.</text>
</comment>
<name>A0A0F7SR91_PHARH</name>
<dbReference type="GO" id="GO:0016758">
    <property type="term" value="F:hexosyltransferase activity"/>
    <property type="evidence" value="ECO:0007669"/>
    <property type="project" value="TreeGrafter"/>
</dbReference>
<dbReference type="Gene3D" id="3.90.550.20">
    <property type="match status" value="1"/>
</dbReference>
<reference evidence="3" key="1">
    <citation type="submission" date="2014-08" db="EMBL/GenBank/DDBJ databases">
        <authorList>
            <person name="Sharma Rahul"/>
            <person name="Thines Marco"/>
        </authorList>
    </citation>
    <scope>NUCLEOTIDE SEQUENCE</scope>
</reference>
<accession>A0A0F7SR91</accession>
<dbReference type="GO" id="GO:0006688">
    <property type="term" value="P:glycosphingolipid biosynthetic process"/>
    <property type="evidence" value="ECO:0007669"/>
    <property type="project" value="TreeGrafter"/>
</dbReference>
<protein>
    <submittedName>
        <fullName evidence="3">Glycosyltransferase, DXD sugar-binding motif</fullName>
    </submittedName>
</protein>
<dbReference type="AlphaFoldDB" id="A0A0F7SR91"/>
<evidence type="ECO:0000256" key="2">
    <source>
        <dbReference type="SAM" id="MobiDB-lite"/>
    </source>
</evidence>
<dbReference type="Pfam" id="PF04488">
    <property type="entry name" value="Gly_transf_sug"/>
    <property type="match status" value="1"/>
</dbReference>
<feature type="region of interest" description="Disordered" evidence="2">
    <location>
        <begin position="1"/>
        <end position="25"/>
    </location>
</feature>